<dbReference type="EMBL" id="WTYJ01000002">
    <property type="protein sequence ID" value="MXO99725.1"/>
    <property type="molecule type" value="Genomic_DNA"/>
</dbReference>
<evidence type="ECO:0000256" key="1">
    <source>
        <dbReference type="ARBA" id="ARBA00004141"/>
    </source>
</evidence>
<accession>A0A6I4TU46</accession>
<evidence type="ECO:0000313" key="7">
    <source>
        <dbReference type="EMBL" id="MXO99725.1"/>
    </source>
</evidence>
<dbReference type="GO" id="GO:0046943">
    <property type="term" value="F:carboxylic acid transmembrane transporter activity"/>
    <property type="evidence" value="ECO:0007669"/>
    <property type="project" value="TreeGrafter"/>
</dbReference>
<keyword evidence="2 5" id="KW-0812">Transmembrane</keyword>
<dbReference type="InterPro" id="IPR020846">
    <property type="entry name" value="MFS_dom"/>
</dbReference>
<evidence type="ECO:0000256" key="4">
    <source>
        <dbReference type="ARBA" id="ARBA00023136"/>
    </source>
</evidence>
<feature type="transmembrane region" description="Helical" evidence="5">
    <location>
        <begin position="293"/>
        <end position="310"/>
    </location>
</feature>
<dbReference type="InterPro" id="IPR036259">
    <property type="entry name" value="MFS_trans_sf"/>
</dbReference>
<dbReference type="PANTHER" id="PTHR23508">
    <property type="entry name" value="CARBOXYLIC ACID TRANSPORTER PROTEIN HOMOLOG"/>
    <property type="match status" value="1"/>
</dbReference>
<comment type="caution">
    <text evidence="7">The sequence shown here is derived from an EMBL/GenBank/DDBJ whole genome shotgun (WGS) entry which is preliminary data.</text>
</comment>
<feature type="domain" description="Major facilitator superfamily (MFS) profile" evidence="6">
    <location>
        <begin position="17"/>
        <end position="432"/>
    </location>
</feature>
<dbReference type="PANTHER" id="PTHR23508:SF10">
    <property type="entry name" value="CARBOXYLIC ACID TRANSPORTER PROTEIN HOMOLOG"/>
    <property type="match status" value="1"/>
</dbReference>
<evidence type="ECO:0000313" key="8">
    <source>
        <dbReference type="Proteomes" id="UP000469430"/>
    </source>
</evidence>
<dbReference type="OrthoDB" id="9800416at2"/>
<dbReference type="Gene3D" id="1.20.1250.20">
    <property type="entry name" value="MFS general substrate transporter like domains"/>
    <property type="match status" value="1"/>
</dbReference>
<dbReference type="InterPro" id="IPR011701">
    <property type="entry name" value="MFS"/>
</dbReference>
<reference evidence="7 8" key="1">
    <citation type="submission" date="2019-12" db="EMBL/GenBank/DDBJ databases">
        <title>Genomic-based taxomic classification of the family Erythrobacteraceae.</title>
        <authorList>
            <person name="Xu L."/>
        </authorList>
    </citation>
    <scope>NUCLEOTIDE SEQUENCE [LARGE SCALE GENOMIC DNA]</scope>
    <source>
        <strain evidence="7 8">S36</strain>
    </source>
</reference>
<feature type="transmembrane region" description="Helical" evidence="5">
    <location>
        <begin position="15"/>
        <end position="35"/>
    </location>
</feature>
<name>A0A6I4TU46_9SPHN</name>
<proteinExistence type="predicted"/>
<protein>
    <submittedName>
        <fullName evidence="7">MFS transporter</fullName>
    </submittedName>
</protein>
<dbReference type="GO" id="GO:0005886">
    <property type="term" value="C:plasma membrane"/>
    <property type="evidence" value="ECO:0007669"/>
    <property type="project" value="TreeGrafter"/>
</dbReference>
<keyword evidence="3 5" id="KW-1133">Transmembrane helix</keyword>
<evidence type="ECO:0000259" key="6">
    <source>
        <dbReference type="PROSITE" id="PS50850"/>
    </source>
</evidence>
<feature type="transmembrane region" description="Helical" evidence="5">
    <location>
        <begin position="108"/>
        <end position="129"/>
    </location>
</feature>
<evidence type="ECO:0000256" key="3">
    <source>
        <dbReference type="ARBA" id="ARBA00022989"/>
    </source>
</evidence>
<evidence type="ECO:0000256" key="2">
    <source>
        <dbReference type="ARBA" id="ARBA00022692"/>
    </source>
</evidence>
<feature type="transmembrane region" description="Helical" evidence="5">
    <location>
        <begin position="171"/>
        <end position="190"/>
    </location>
</feature>
<gene>
    <name evidence="7" type="ORF">GRI97_12060</name>
</gene>
<keyword evidence="8" id="KW-1185">Reference proteome</keyword>
<sequence>MAAFIDDRPIGWREIMLLVICSIILFIDGFDMYFLGKIAPAVAEGLGGRPVDMTQVFTMQQVGMAVGAFLMPPLADRWGRKPVLALCLTVFGALSFVAVYSTSFTMLAWLRGVSGIFFSAMLPIALALLSEMTPRRRRALFMSIALVCFSGGNLGSGAMTAWLLGSWGWQIAFWLGGILPFLALPLLLMVPESVPFRVQRNPQDPKIPATIGRIDPLAKLQGVIEFHMGEARKAVQQSGPMAMFGPRYRLQTIILWCACFLALGNIALLANWLPTYMQELGNVPIEEFAKHMMIGFVGGALGTLTMGWLMDRVNPYILIAVFFLIDAVAIAALGILPGGSLIFIIALVIWNYCQVGGQTGINTLATLGYPPEMRSSGIGWAGGSGRIGGIAFPLAGGYALTLLLPLETIMFATAVPAVIVAGLILVLGWENRRWAKDQVQPQPA</sequence>
<dbReference type="Proteomes" id="UP000469430">
    <property type="component" value="Unassembled WGS sequence"/>
</dbReference>
<feature type="transmembrane region" description="Helical" evidence="5">
    <location>
        <begin position="317"/>
        <end position="350"/>
    </location>
</feature>
<feature type="transmembrane region" description="Helical" evidence="5">
    <location>
        <begin position="141"/>
        <end position="165"/>
    </location>
</feature>
<feature type="transmembrane region" description="Helical" evidence="5">
    <location>
        <begin position="253"/>
        <end position="273"/>
    </location>
</feature>
<dbReference type="PROSITE" id="PS50850">
    <property type="entry name" value="MFS"/>
    <property type="match status" value="1"/>
</dbReference>
<dbReference type="RefSeq" id="WP_161391420.1">
    <property type="nucleotide sequence ID" value="NZ_JBHSCP010000001.1"/>
</dbReference>
<dbReference type="Pfam" id="PF07690">
    <property type="entry name" value="MFS_1"/>
    <property type="match status" value="1"/>
</dbReference>
<feature type="transmembrane region" description="Helical" evidence="5">
    <location>
        <begin position="83"/>
        <end position="102"/>
    </location>
</feature>
<evidence type="ECO:0000256" key="5">
    <source>
        <dbReference type="SAM" id="Phobius"/>
    </source>
</evidence>
<dbReference type="SUPFAM" id="SSF103473">
    <property type="entry name" value="MFS general substrate transporter"/>
    <property type="match status" value="1"/>
</dbReference>
<comment type="subcellular location">
    <subcellularLocation>
        <location evidence="1">Membrane</location>
        <topology evidence="1">Multi-pass membrane protein</topology>
    </subcellularLocation>
</comment>
<keyword evidence="4 5" id="KW-0472">Membrane</keyword>
<organism evidence="7 8">
    <name type="scientific">Croceibacterium xixiisoli</name>
    <dbReference type="NCBI Taxonomy" id="1476466"/>
    <lineage>
        <taxon>Bacteria</taxon>
        <taxon>Pseudomonadati</taxon>
        <taxon>Pseudomonadota</taxon>
        <taxon>Alphaproteobacteria</taxon>
        <taxon>Sphingomonadales</taxon>
        <taxon>Erythrobacteraceae</taxon>
        <taxon>Croceibacterium</taxon>
    </lineage>
</organism>
<feature type="transmembrane region" description="Helical" evidence="5">
    <location>
        <begin position="409"/>
        <end position="429"/>
    </location>
</feature>
<dbReference type="AlphaFoldDB" id="A0A6I4TU46"/>